<evidence type="ECO:0000313" key="2">
    <source>
        <dbReference type="Proteomes" id="UP000324800"/>
    </source>
</evidence>
<evidence type="ECO:0000313" key="1">
    <source>
        <dbReference type="EMBL" id="KAA6319823.1"/>
    </source>
</evidence>
<comment type="caution">
    <text evidence="1">The sequence shown here is derived from an EMBL/GenBank/DDBJ whole genome shotgun (WGS) entry which is preliminary data.</text>
</comment>
<protein>
    <submittedName>
        <fullName evidence="1">Uncharacterized protein</fullName>
    </submittedName>
</protein>
<reference evidence="1 2" key="1">
    <citation type="submission" date="2019-03" db="EMBL/GenBank/DDBJ databases">
        <title>Single cell metagenomics reveals metabolic interactions within the superorganism composed of flagellate Streblomastix strix and complex community of Bacteroidetes bacteria on its surface.</title>
        <authorList>
            <person name="Treitli S.C."/>
            <person name="Kolisko M."/>
            <person name="Husnik F."/>
            <person name="Keeling P."/>
            <person name="Hampl V."/>
        </authorList>
    </citation>
    <scope>NUCLEOTIDE SEQUENCE [LARGE SCALE GENOMIC DNA]</scope>
    <source>
        <strain evidence="1">ST1C</strain>
    </source>
</reference>
<sequence length="135" mass="15597">MKAPISETSKEKYNIETYIFKTEEQKKQAIALYERIERQSFPFLCAPKCKLEESNILHVTSEAFTENIEEFILQKVAFDDQKLLGFAAQGLMVLANIIMTGFDQNKENELHPYFEKYDKDGIIKSIYEDGILNGS</sequence>
<dbReference type="EMBL" id="SNRW01045739">
    <property type="protein sequence ID" value="KAA6319823.1"/>
    <property type="molecule type" value="Genomic_DNA"/>
</dbReference>
<accession>A0A5J4QGW7</accession>
<name>A0A5J4QGW7_9EUKA</name>
<gene>
    <name evidence="1" type="ORF">EZS28_054769</name>
</gene>
<feature type="non-terminal residue" evidence="1">
    <location>
        <position position="135"/>
    </location>
</feature>
<proteinExistence type="predicted"/>
<dbReference type="Proteomes" id="UP000324800">
    <property type="component" value="Unassembled WGS sequence"/>
</dbReference>
<dbReference type="AlphaFoldDB" id="A0A5J4QGW7"/>
<organism evidence="1 2">
    <name type="scientific">Streblomastix strix</name>
    <dbReference type="NCBI Taxonomy" id="222440"/>
    <lineage>
        <taxon>Eukaryota</taxon>
        <taxon>Metamonada</taxon>
        <taxon>Preaxostyla</taxon>
        <taxon>Oxymonadida</taxon>
        <taxon>Streblomastigidae</taxon>
        <taxon>Streblomastix</taxon>
    </lineage>
</organism>